<accession>M3AUI8</accession>
<name>M3AUI8_STRM1</name>
<reference evidence="2 3" key="1">
    <citation type="journal article" date="2013" name="Genome Announc.">
        <title>Whole-Genome Shotgun Assembly and Analysis of the Genome of Streptomyces mobaraensis DSM 40847, a Strain for Industrial Production of Microbial Transglutaminase.</title>
        <authorList>
            <person name="Yang H."/>
            <person name="He T."/>
            <person name="Wu W."/>
            <person name="Zhu W."/>
            <person name="Lu B."/>
            <person name="Sun W."/>
        </authorList>
    </citation>
    <scope>NUCLEOTIDE SEQUENCE [LARGE SCALE GENOMIC DNA]</scope>
    <source>
        <strain evidence="2 3">DSM 40847</strain>
    </source>
</reference>
<dbReference type="eggNOG" id="ENOG5031XPT">
    <property type="taxonomic scope" value="Bacteria"/>
</dbReference>
<evidence type="ECO:0000313" key="3">
    <source>
        <dbReference type="Proteomes" id="UP000011740"/>
    </source>
</evidence>
<organism evidence="2 3">
    <name type="scientific">Streptomyces mobaraensis (strain ATCC 29032 / DSM 40847 / JCM 4168 / NBRC 13819 / NCIMB 11159 / IPCR 16-22)</name>
    <dbReference type="NCBI Taxonomy" id="1223523"/>
    <lineage>
        <taxon>Bacteria</taxon>
        <taxon>Bacillati</taxon>
        <taxon>Actinomycetota</taxon>
        <taxon>Actinomycetes</taxon>
        <taxon>Kitasatosporales</taxon>
        <taxon>Streptomycetaceae</taxon>
        <taxon>Streptomyces</taxon>
    </lineage>
</organism>
<gene>
    <name evidence="2" type="ORF">H340_27352</name>
</gene>
<protein>
    <submittedName>
        <fullName evidence="2">Uncharacterized protein</fullName>
    </submittedName>
</protein>
<proteinExistence type="predicted"/>
<dbReference type="Proteomes" id="UP000011740">
    <property type="component" value="Unassembled WGS sequence"/>
</dbReference>
<dbReference type="AlphaFoldDB" id="M3AUI8"/>
<evidence type="ECO:0000256" key="1">
    <source>
        <dbReference type="SAM" id="MobiDB-lite"/>
    </source>
</evidence>
<dbReference type="STRING" id="1223523.H340_27352"/>
<feature type="region of interest" description="Disordered" evidence="1">
    <location>
        <begin position="33"/>
        <end position="117"/>
    </location>
</feature>
<feature type="compositionally biased region" description="Low complexity" evidence="1">
    <location>
        <begin position="87"/>
        <end position="109"/>
    </location>
</feature>
<sequence>MRHVSIEVAETVRDRLAVLAAERGTTIARLVGDFAARTPTKSERAGRAGRAEWTERNERPERSARSERSARTPGGPRPQEKPGLPGPIGLTGPTGSRPGAPDGTAAEPDGGADGGADAELIRRFGDCVVSVGLHTGVVPPVW</sequence>
<comment type="caution">
    <text evidence="2">The sequence shown here is derived from an EMBL/GenBank/DDBJ whole genome shotgun (WGS) entry which is preliminary data.</text>
</comment>
<dbReference type="PATRIC" id="fig|1223523.3.peg.5557"/>
<dbReference type="EMBL" id="AORZ01000132">
    <property type="protein sequence ID" value="EME97262.1"/>
    <property type="molecule type" value="Genomic_DNA"/>
</dbReference>
<feature type="compositionally biased region" description="Basic and acidic residues" evidence="1">
    <location>
        <begin position="40"/>
        <end position="70"/>
    </location>
</feature>
<evidence type="ECO:0000313" key="2">
    <source>
        <dbReference type="EMBL" id="EME97262.1"/>
    </source>
</evidence>
<dbReference type="RefSeq" id="WP_004952698.1">
    <property type="nucleotide sequence ID" value="NZ_AORZ01000132.1"/>
</dbReference>